<protein>
    <recommendedName>
        <fullName evidence="3">Outer membrane protein beta-barrel domain-containing protein</fullName>
    </recommendedName>
</protein>
<name>A0A848J0Z0_9BACT</name>
<dbReference type="Proteomes" id="UP000559010">
    <property type="component" value="Unassembled WGS sequence"/>
</dbReference>
<gene>
    <name evidence="1" type="ORF">HH304_06070</name>
</gene>
<organism evidence="1 2">
    <name type="scientific">Marinigracilibium pacificum</name>
    <dbReference type="NCBI Taxonomy" id="2729599"/>
    <lineage>
        <taxon>Bacteria</taxon>
        <taxon>Pseudomonadati</taxon>
        <taxon>Bacteroidota</taxon>
        <taxon>Cytophagia</taxon>
        <taxon>Cytophagales</taxon>
        <taxon>Flammeovirgaceae</taxon>
        <taxon>Marinigracilibium</taxon>
    </lineage>
</organism>
<reference evidence="1 2" key="1">
    <citation type="submission" date="2020-04" db="EMBL/GenBank/DDBJ databases">
        <title>Flammeovirgaceae bacterium KN852 isolated from deep sea.</title>
        <authorList>
            <person name="Zhang D.-C."/>
        </authorList>
    </citation>
    <scope>NUCLEOTIDE SEQUENCE [LARGE SCALE GENOMIC DNA]</scope>
    <source>
        <strain evidence="1 2">KN852</strain>
    </source>
</reference>
<proteinExistence type="predicted"/>
<dbReference type="EMBL" id="JABBNU010000003">
    <property type="protein sequence ID" value="NMM47959.1"/>
    <property type="molecule type" value="Genomic_DNA"/>
</dbReference>
<keyword evidence="2" id="KW-1185">Reference proteome</keyword>
<evidence type="ECO:0008006" key="3">
    <source>
        <dbReference type="Google" id="ProtNLM"/>
    </source>
</evidence>
<dbReference type="RefSeq" id="WP_169678997.1">
    <property type="nucleotide sequence ID" value="NZ_JABBNU010000003.1"/>
</dbReference>
<sequence length="197" mass="23051">MRKITFIFCLIWILYPNQIKAQIDWQPDFVNLQYAGNFGMISFGGGYELLSVEKPSYLNLGFYFGYLPEKVGGIEEYSANLKLTYIPNVRVRLSNRFDLNFLTTGMFVNYAFGNDHFTRWSERYPNGYYWWVPSIRIGVFTGGGINLKMKGSNRDFINFYYEFSTHDLELISYIQNPDYLSPIKIFNLSLGAIIYLK</sequence>
<comment type="caution">
    <text evidence="1">The sequence shown here is derived from an EMBL/GenBank/DDBJ whole genome shotgun (WGS) entry which is preliminary data.</text>
</comment>
<dbReference type="AlphaFoldDB" id="A0A848J0Z0"/>
<accession>A0A848J0Z0</accession>
<evidence type="ECO:0000313" key="1">
    <source>
        <dbReference type="EMBL" id="NMM47959.1"/>
    </source>
</evidence>
<evidence type="ECO:0000313" key="2">
    <source>
        <dbReference type="Proteomes" id="UP000559010"/>
    </source>
</evidence>